<keyword evidence="2" id="KW-0472">Membrane</keyword>
<feature type="transmembrane region" description="Helical" evidence="2">
    <location>
        <begin position="87"/>
        <end position="110"/>
    </location>
</feature>
<evidence type="ECO:0000313" key="3">
    <source>
        <dbReference type="EMBL" id="MBB6226201.1"/>
    </source>
</evidence>
<dbReference type="PANTHER" id="PTHR11328:SF24">
    <property type="entry name" value="MAJOR FACILITATOR SUPERFAMILY (MFS) PROFILE DOMAIN-CONTAINING PROTEIN"/>
    <property type="match status" value="1"/>
</dbReference>
<dbReference type="Gene3D" id="1.20.1250.20">
    <property type="entry name" value="MFS general substrate transporter like domains"/>
    <property type="match status" value="2"/>
</dbReference>
<keyword evidence="4" id="KW-1185">Reference proteome</keyword>
<dbReference type="GO" id="GO:0005886">
    <property type="term" value="C:plasma membrane"/>
    <property type="evidence" value="ECO:0007669"/>
    <property type="project" value="TreeGrafter"/>
</dbReference>
<accession>A0A841L430</accession>
<evidence type="ECO:0000256" key="1">
    <source>
        <dbReference type="ARBA" id="ARBA00009617"/>
    </source>
</evidence>
<keyword evidence="2" id="KW-0812">Transmembrane</keyword>
<dbReference type="AlphaFoldDB" id="A0A841L430"/>
<feature type="transmembrane region" description="Helical" evidence="2">
    <location>
        <begin position="270"/>
        <end position="288"/>
    </location>
</feature>
<keyword evidence="2" id="KW-1133">Transmembrane helix</keyword>
<dbReference type="Pfam" id="PF13347">
    <property type="entry name" value="MFS_2"/>
    <property type="match status" value="1"/>
</dbReference>
<name>A0A841L430_9SPHN</name>
<comment type="similarity">
    <text evidence="1">Belongs to the sodium:galactoside symporter (TC 2.A.2) family.</text>
</comment>
<dbReference type="PANTHER" id="PTHR11328">
    <property type="entry name" value="MAJOR FACILITATOR SUPERFAMILY DOMAIN-CONTAINING PROTEIN"/>
    <property type="match status" value="1"/>
</dbReference>
<organism evidence="3 4">
    <name type="scientific">Polymorphobacter multimanifer</name>
    <dbReference type="NCBI Taxonomy" id="1070431"/>
    <lineage>
        <taxon>Bacteria</taxon>
        <taxon>Pseudomonadati</taxon>
        <taxon>Pseudomonadota</taxon>
        <taxon>Alphaproteobacteria</taxon>
        <taxon>Sphingomonadales</taxon>
        <taxon>Sphingosinicellaceae</taxon>
        <taxon>Polymorphobacter</taxon>
    </lineage>
</organism>
<feature type="transmembrane region" description="Helical" evidence="2">
    <location>
        <begin position="335"/>
        <end position="357"/>
    </location>
</feature>
<evidence type="ECO:0000313" key="4">
    <source>
        <dbReference type="Proteomes" id="UP000538147"/>
    </source>
</evidence>
<protein>
    <submittedName>
        <fullName evidence="3">Na+/melibiose symporter-like transporter</fullName>
    </submittedName>
</protein>
<dbReference type="SUPFAM" id="SSF103473">
    <property type="entry name" value="MFS general substrate transporter"/>
    <property type="match status" value="1"/>
</dbReference>
<feature type="transmembrane region" description="Helical" evidence="2">
    <location>
        <begin position="377"/>
        <end position="400"/>
    </location>
</feature>
<dbReference type="InterPro" id="IPR039672">
    <property type="entry name" value="MFS_2"/>
</dbReference>
<dbReference type="Proteomes" id="UP000538147">
    <property type="component" value="Unassembled WGS sequence"/>
</dbReference>
<evidence type="ECO:0000256" key="2">
    <source>
        <dbReference type="SAM" id="Phobius"/>
    </source>
</evidence>
<feature type="transmembrane region" description="Helical" evidence="2">
    <location>
        <begin position="59"/>
        <end position="81"/>
    </location>
</feature>
<feature type="transmembrane region" description="Helical" evidence="2">
    <location>
        <begin position="12"/>
        <end position="38"/>
    </location>
</feature>
<feature type="transmembrane region" description="Helical" evidence="2">
    <location>
        <begin position="122"/>
        <end position="149"/>
    </location>
</feature>
<comment type="caution">
    <text evidence="3">The sequence shown here is derived from an EMBL/GenBank/DDBJ whole genome shotgun (WGS) entry which is preliminary data.</text>
</comment>
<dbReference type="EMBL" id="JACIIV010000002">
    <property type="protein sequence ID" value="MBB6226201.1"/>
    <property type="molecule type" value="Genomic_DNA"/>
</dbReference>
<feature type="transmembrane region" description="Helical" evidence="2">
    <location>
        <begin position="241"/>
        <end position="261"/>
    </location>
</feature>
<feature type="transmembrane region" description="Helical" evidence="2">
    <location>
        <begin position="294"/>
        <end position="314"/>
    </location>
</feature>
<reference evidence="3 4" key="1">
    <citation type="submission" date="2020-08" db="EMBL/GenBank/DDBJ databases">
        <title>Genomic Encyclopedia of Type Strains, Phase IV (KMG-IV): sequencing the most valuable type-strain genomes for metagenomic binning, comparative biology and taxonomic classification.</title>
        <authorList>
            <person name="Goeker M."/>
        </authorList>
    </citation>
    <scope>NUCLEOTIDE SEQUENCE [LARGE SCALE GENOMIC DNA]</scope>
    <source>
        <strain evidence="3 4">DSM 102189</strain>
    </source>
</reference>
<feature type="transmembrane region" description="Helical" evidence="2">
    <location>
        <begin position="155"/>
        <end position="176"/>
    </location>
</feature>
<proteinExistence type="inferred from homology"/>
<sequence length="421" mass="44994">MGLPVVVHLPPYYAGSLGLDIGVVGLIFFIVRIIDVPLDPILGVLIDRSKSRLGRFRPWLGGGAMILFAGVLAVFFAQPGISGPMAFAGLMLMYVGYSVVLVSHMAWGAVLSDDYHERSRIFGWWMAFNMVGMLAILAVPPASAALFGADRATGIQTMGIIIAAALVPTIILNIVAVPERLSRSDAGHAHGWREMVDAFRMPLLRRLLIVDLLANLAPGIAGALLLFFFEAARGYTPAQASLLLIPYFVAGLVAAPFWMALARRTSKHRAILWAVGLYMICQSGTLFIPRDDMALASLGMALAGIPYVAPAFLLRAMLADYSDAETLRSGKEQTGLFYALLTAVQKLGYAIPVGLTYPLLGLIGFDPSLGTANSENAITALTFLFIVPPVLIAGIGGLIIRGWPITAETQARNAEALAARS</sequence>
<dbReference type="GO" id="GO:0008643">
    <property type="term" value="P:carbohydrate transport"/>
    <property type="evidence" value="ECO:0007669"/>
    <property type="project" value="InterPro"/>
</dbReference>
<feature type="transmembrane region" description="Helical" evidence="2">
    <location>
        <begin position="207"/>
        <end position="229"/>
    </location>
</feature>
<dbReference type="GO" id="GO:0015293">
    <property type="term" value="F:symporter activity"/>
    <property type="evidence" value="ECO:0007669"/>
    <property type="project" value="InterPro"/>
</dbReference>
<dbReference type="InterPro" id="IPR036259">
    <property type="entry name" value="MFS_trans_sf"/>
</dbReference>
<gene>
    <name evidence="3" type="ORF">FHS79_000354</name>
</gene>